<name>A0AAE9DIA0_CAEBR</name>
<accession>A0AAE9DIA0</accession>
<organism evidence="1 2">
    <name type="scientific">Caenorhabditis briggsae</name>
    <dbReference type="NCBI Taxonomy" id="6238"/>
    <lineage>
        <taxon>Eukaryota</taxon>
        <taxon>Metazoa</taxon>
        <taxon>Ecdysozoa</taxon>
        <taxon>Nematoda</taxon>
        <taxon>Chromadorea</taxon>
        <taxon>Rhabditida</taxon>
        <taxon>Rhabditina</taxon>
        <taxon>Rhabditomorpha</taxon>
        <taxon>Rhabditoidea</taxon>
        <taxon>Rhabditidae</taxon>
        <taxon>Peloderinae</taxon>
        <taxon>Caenorhabditis</taxon>
    </lineage>
</organism>
<reference evidence="1 2" key="1">
    <citation type="submission" date="2022-05" db="EMBL/GenBank/DDBJ databases">
        <title>Chromosome-level reference genomes for two strains of Caenorhabditis briggsae: an improved platform for comparative genomics.</title>
        <authorList>
            <person name="Stevens L."/>
            <person name="Andersen E.C."/>
        </authorList>
    </citation>
    <scope>NUCLEOTIDE SEQUENCE [LARGE SCALE GENOMIC DNA]</scope>
    <source>
        <strain evidence="1">QX1410_ONT</strain>
        <tissue evidence="1">Whole-organism</tissue>
    </source>
</reference>
<dbReference type="Proteomes" id="UP000827892">
    <property type="component" value="Chromosome II"/>
</dbReference>
<evidence type="ECO:0000313" key="2">
    <source>
        <dbReference type="Proteomes" id="UP000827892"/>
    </source>
</evidence>
<dbReference type="AlphaFoldDB" id="A0AAE9DIA0"/>
<dbReference type="EMBL" id="CP090892">
    <property type="protein sequence ID" value="ULU04662.1"/>
    <property type="molecule type" value="Genomic_DNA"/>
</dbReference>
<gene>
    <name evidence="1" type="ORF">L3Y34_017434</name>
</gene>
<sequence>MLKGTIIDCLGPERSAAVASRGKWCGCLSGTSHGNHGNHGECSLHSSYKADPAKIVRVKKCDNEDCDCSTNSCDNYSMSKVVCSEKGWM</sequence>
<evidence type="ECO:0000313" key="1">
    <source>
        <dbReference type="EMBL" id="ULU04662.1"/>
    </source>
</evidence>
<proteinExistence type="predicted"/>
<protein>
    <submittedName>
        <fullName evidence="1">Uncharacterized protein</fullName>
    </submittedName>
</protein>